<evidence type="ECO:0000313" key="8">
    <source>
        <dbReference type="Proteomes" id="UP001431209"/>
    </source>
</evidence>
<dbReference type="NCBIfam" id="TIGR00231">
    <property type="entry name" value="small_GTP"/>
    <property type="match status" value="1"/>
</dbReference>
<dbReference type="Proteomes" id="UP001431209">
    <property type="component" value="Unassembled WGS sequence"/>
</dbReference>
<dbReference type="EMBL" id="JAOPGA020001449">
    <property type="protein sequence ID" value="KAL0488573.1"/>
    <property type="molecule type" value="Genomic_DNA"/>
</dbReference>
<keyword evidence="6" id="KW-0449">Lipoprotein</keyword>
<dbReference type="Gene3D" id="3.40.50.300">
    <property type="entry name" value="P-loop containing nucleotide triphosphate hydrolases"/>
    <property type="match status" value="1"/>
</dbReference>
<dbReference type="FunFam" id="3.40.50.300:FF:000586">
    <property type="entry name" value="Rab family GTPase"/>
    <property type="match status" value="1"/>
</dbReference>
<keyword evidence="4" id="KW-0342">GTP-binding</keyword>
<comment type="caution">
    <text evidence="7">The sequence shown here is derived from an EMBL/GenBank/DDBJ whole genome shotgun (WGS) entry which is preliminary data.</text>
</comment>
<keyword evidence="3" id="KW-0547">Nucleotide-binding</keyword>
<keyword evidence="8" id="KW-1185">Reference proteome</keyword>
<dbReference type="PRINTS" id="PR00449">
    <property type="entry name" value="RASTRNSFRMNG"/>
</dbReference>
<comment type="similarity">
    <text evidence="2">Belongs to the small GTPase superfamily. Rab family.</text>
</comment>
<dbReference type="PROSITE" id="PS51421">
    <property type="entry name" value="RAS"/>
    <property type="match status" value="1"/>
</dbReference>
<proteinExistence type="inferred from homology"/>
<dbReference type="PANTHER" id="PTHR47980">
    <property type="entry name" value="LD44762P"/>
    <property type="match status" value="1"/>
</dbReference>
<evidence type="ECO:0000256" key="5">
    <source>
        <dbReference type="ARBA" id="ARBA00023136"/>
    </source>
</evidence>
<comment type="subcellular location">
    <subcellularLocation>
        <location evidence="1">Endomembrane system</location>
    </subcellularLocation>
</comment>
<keyword evidence="5" id="KW-0472">Membrane</keyword>
<dbReference type="SMART" id="SM00173">
    <property type="entry name" value="RAS"/>
    <property type="match status" value="1"/>
</dbReference>
<dbReference type="AlphaFoldDB" id="A0AAW2ZHV7"/>
<dbReference type="InterPro" id="IPR027417">
    <property type="entry name" value="P-loop_NTPase"/>
</dbReference>
<dbReference type="PROSITE" id="PS51420">
    <property type="entry name" value="RHO"/>
    <property type="match status" value="1"/>
</dbReference>
<evidence type="ECO:0000256" key="6">
    <source>
        <dbReference type="ARBA" id="ARBA00023288"/>
    </source>
</evidence>
<organism evidence="7 8">
    <name type="scientific">Acrasis kona</name>
    <dbReference type="NCBI Taxonomy" id="1008807"/>
    <lineage>
        <taxon>Eukaryota</taxon>
        <taxon>Discoba</taxon>
        <taxon>Heterolobosea</taxon>
        <taxon>Tetramitia</taxon>
        <taxon>Eutetramitia</taxon>
        <taxon>Acrasidae</taxon>
        <taxon>Acrasis</taxon>
    </lineage>
</organism>
<evidence type="ECO:0000313" key="7">
    <source>
        <dbReference type="EMBL" id="KAL0488573.1"/>
    </source>
</evidence>
<evidence type="ECO:0000256" key="1">
    <source>
        <dbReference type="ARBA" id="ARBA00004308"/>
    </source>
</evidence>
<dbReference type="GO" id="GO:0003924">
    <property type="term" value="F:GTPase activity"/>
    <property type="evidence" value="ECO:0007669"/>
    <property type="project" value="InterPro"/>
</dbReference>
<dbReference type="InterPro" id="IPR050305">
    <property type="entry name" value="Small_GTPase_Rab"/>
</dbReference>
<reference evidence="7 8" key="1">
    <citation type="submission" date="2024-03" db="EMBL/GenBank/DDBJ databases">
        <title>The Acrasis kona genome and developmental transcriptomes reveal deep origins of eukaryotic multicellular pathways.</title>
        <authorList>
            <person name="Sheikh S."/>
            <person name="Fu C.-J."/>
            <person name="Brown M.W."/>
            <person name="Baldauf S.L."/>
        </authorList>
    </citation>
    <scope>NUCLEOTIDE SEQUENCE [LARGE SCALE GENOMIC DNA]</scope>
    <source>
        <strain evidence="7 8">ATCC MYA-3509</strain>
    </source>
</reference>
<dbReference type="SMART" id="SM00176">
    <property type="entry name" value="RAN"/>
    <property type="match status" value="1"/>
</dbReference>
<dbReference type="SUPFAM" id="SSF52540">
    <property type="entry name" value="P-loop containing nucleoside triphosphate hydrolases"/>
    <property type="match status" value="1"/>
</dbReference>
<evidence type="ECO:0000256" key="2">
    <source>
        <dbReference type="ARBA" id="ARBA00006270"/>
    </source>
</evidence>
<protein>
    <submittedName>
        <fullName evidence="7">Ras-related protein Rab</fullName>
    </submittedName>
</protein>
<name>A0AAW2ZHV7_9EUKA</name>
<dbReference type="GO" id="GO:0012505">
    <property type="term" value="C:endomembrane system"/>
    <property type="evidence" value="ECO:0007669"/>
    <property type="project" value="UniProtKB-SubCell"/>
</dbReference>
<dbReference type="GO" id="GO:0005525">
    <property type="term" value="F:GTP binding"/>
    <property type="evidence" value="ECO:0007669"/>
    <property type="project" value="UniProtKB-KW"/>
</dbReference>
<gene>
    <name evidence="7" type="ORF">AKO1_015797</name>
</gene>
<dbReference type="Pfam" id="PF00071">
    <property type="entry name" value="Ras"/>
    <property type="match status" value="1"/>
</dbReference>
<dbReference type="InterPro" id="IPR005225">
    <property type="entry name" value="Small_GTP-bd"/>
</dbReference>
<dbReference type="InterPro" id="IPR001806">
    <property type="entry name" value="Small_GTPase"/>
</dbReference>
<dbReference type="CDD" id="cd00154">
    <property type="entry name" value="Rab"/>
    <property type="match status" value="1"/>
</dbReference>
<evidence type="ECO:0000256" key="3">
    <source>
        <dbReference type="ARBA" id="ARBA00022741"/>
    </source>
</evidence>
<evidence type="ECO:0000256" key="4">
    <source>
        <dbReference type="ARBA" id="ARBA00023134"/>
    </source>
</evidence>
<accession>A0AAW2ZHV7</accession>
<dbReference type="PROSITE" id="PS51419">
    <property type="entry name" value="RAB"/>
    <property type="match status" value="1"/>
</dbReference>
<dbReference type="SMART" id="SM00175">
    <property type="entry name" value="RAB"/>
    <property type="match status" value="1"/>
</dbReference>
<sequence>MADGDERAVDALFKILLIGDMGVGKSCLLLRYAENTFSNSHVSTIGVDFRIRTVTIGERIVKLQIWDTAGTFNSKLFRTITQSYYKGAHGVIMVYDITQKKSFENLESWLTDIKEFADKNVGIILAGNKNDLEELRQVTIEEGQAFSSKLGTSFLETSAKNASNVEEAFQSMVEKIFEKTFENQLDSKTAAPSESQVSIVEKGKGKKIKKKACMIL</sequence>
<dbReference type="SMART" id="SM00174">
    <property type="entry name" value="RHO"/>
    <property type="match status" value="1"/>
</dbReference>